<keyword evidence="2" id="KW-1185">Reference proteome</keyword>
<evidence type="ECO:0000313" key="1">
    <source>
        <dbReference type="EMBL" id="SNS72595.1"/>
    </source>
</evidence>
<dbReference type="OrthoDB" id="512901at2"/>
<accession>A0A239GUP1</accession>
<proteinExistence type="predicted"/>
<sequence>MLFHASIEADHPRHTATVIAELWRGKALPFPPVGVESWVAFADDDRGTIIEVYPRGTAMHEAEGGVIGLAAEARRHNATHLAIASPLSIDAVLAIGAREGWPAAVCSREGKFRVIELWIDGCQLIEVLTAEMQREYLDFVTVENWESMLAEAPQMAA</sequence>
<gene>
    <name evidence="1" type="ORF">SAMN06295912_11399</name>
</gene>
<dbReference type="Proteomes" id="UP000198281">
    <property type="component" value="Unassembled WGS sequence"/>
</dbReference>
<dbReference type="EMBL" id="FZOS01000013">
    <property type="protein sequence ID" value="SNS72595.1"/>
    <property type="molecule type" value="Genomic_DNA"/>
</dbReference>
<dbReference type="AlphaFoldDB" id="A0A239GUP1"/>
<protein>
    <submittedName>
        <fullName evidence="1">Uncharacterized protein</fullName>
    </submittedName>
</protein>
<reference evidence="2" key="1">
    <citation type="submission" date="2017-06" db="EMBL/GenBank/DDBJ databases">
        <authorList>
            <person name="Varghese N."/>
            <person name="Submissions S."/>
        </authorList>
    </citation>
    <scope>NUCLEOTIDE SEQUENCE [LARGE SCALE GENOMIC DNA]</scope>
    <source>
        <strain evidence="2">LNB2</strain>
    </source>
</reference>
<dbReference type="RefSeq" id="WP_089220030.1">
    <property type="nucleotide sequence ID" value="NZ_FZOS01000013.1"/>
</dbReference>
<name>A0A239GUP1_9SPHN</name>
<evidence type="ECO:0000313" key="2">
    <source>
        <dbReference type="Proteomes" id="UP000198281"/>
    </source>
</evidence>
<organism evidence="1 2">
    <name type="scientific">Edaphosphingomonas laterariae</name>
    <dbReference type="NCBI Taxonomy" id="861865"/>
    <lineage>
        <taxon>Bacteria</taxon>
        <taxon>Pseudomonadati</taxon>
        <taxon>Pseudomonadota</taxon>
        <taxon>Alphaproteobacteria</taxon>
        <taxon>Sphingomonadales</taxon>
        <taxon>Rhizorhabdaceae</taxon>
        <taxon>Edaphosphingomonas</taxon>
    </lineage>
</organism>